<dbReference type="GO" id="GO:0006508">
    <property type="term" value="P:proteolysis"/>
    <property type="evidence" value="ECO:0007669"/>
    <property type="project" value="UniProtKB-KW"/>
</dbReference>
<evidence type="ECO:0000256" key="3">
    <source>
        <dbReference type="ARBA" id="ARBA00022670"/>
    </source>
</evidence>
<dbReference type="InterPro" id="IPR040921">
    <property type="entry name" value="Peptidase_S66C"/>
</dbReference>
<dbReference type="InterPro" id="IPR003507">
    <property type="entry name" value="S66_fam"/>
</dbReference>
<dbReference type="GO" id="GO:0004180">
    <property type="term" value="F:carboxypeptidase activity"/>
    <property type="evidence" value="ECO:0007669"/>
    <property type="project" value="UniProtKB-KW"/>
</dbReference>
<keyword evidence="3" id="KW-0645">Protease</keyword>
<dbReference type="PANTHER" id="PTHR30237:SF2">
    <property type="entry name" value="MUREIN TETRAPEPTIDE CARBOXYPEPTIDASE"/>
    <property type="match status" value="1"/>
</dbReference>
<comment type="similarity">
    <text evidence="1">Belongs to the peptidase S66 family.</text>
</comment>
<dbReference type="EMBL" id="JAMKBJ010000009">
    <property type="protein sequence ID" value="MCZ8537739.1"/>
    <property type="molecule type" value="Genomic_DNA"/>
</dbReference>
<evidence type="ECO:0000256" key="4">
    <source>
        <dbReference type="ARBA" id="ARBA00022801"/>
    </source>
</evidence>
<keyword evidence="4" id="KW-0378">Hydrolase</keyword>
<name>A0A9X3LIK8_9BACL</name>
<dbReference type="PIRSF" id="PIRSF028757">
    <property type="entry name" value="LD-carboxypeptidase"/>
    <property type="match status" value="1"/>
</dbReference>
<keyword evidence="5" id="KW-0720">Serine protease</keyword>
<dbReference type="SUPFAM" id="SSF52317">
    <property type="entry name" value="Class I glutamine amidotransferase-like"/>
    <property type="match status" value="1"/>
</dbReference>
<feature type="domain" description="LD-carboxypeptidase N-terminal" evidence="7">
    <location>
        <begin position="14"/>
        <end position="130"/>
    </location>
</feature>
<dbReference type="InterPro" id="IPR040449">
    <property type="entry name" value="Peptidase_S66_N"/>
</dbReference>
<sequence>MRIRPSRLQKGDTIGIIAPSSPPNLESLQRSLAFLEQLGLNVKMGKHVENVHGYLAGTDDERLEDLQEMLADPNIKGIICAGGGYGAGRYADRIDFQLMAEQPKILWGYSDITFLHTTIGQFANVVTFHGPMLASDVGKDTFHDLSARMFNQLFEPIELHYTEAISPLTTLSGGNAQGELVGGNLSLLVSALGSKYEIDTRGKLLLIEDVDEEPYKVDSMLNQLRLAGKLQDAAGIVVGDFARAEPKKRKTTLTLGEVLEHYLGDLGKPVVSGFKIGHCEPHFAVPLGVEARLDGDAKTLTILPGVQ</sequence>
<reference evidence="9" key="1">
    <citation type="submission" date="2022-05" db="EMBL/GenBank/DDBJ databases">
        <authorList>
            <person name="Colautti A."/>
            <person name="Iacumin L."/>
        </authorList>
    </citation>
    <scope>NUCLEOTIDE SEQUENCE</scope>
    <source>
        <strain evidence="9">SK 55</strain>
    </source>
</reference>
<feature type="domain" description="LD-carboxypeptidase C-terminal" evidence="8">
    <location>
        <begin position="177"/>
        <end position="293"/>
    </location>
</feature>
<evidence type="ECO:0000313" key="9">
    <source>
        <dbReference type="EMBL" id="MCZ8537739.1"/>
    </source>
</evidence>
<dbReference type="InterPro" id="IPR029062">
    <property type="entry name" value="Class_I_gatase-like"/>
</dbReference>
<dbReference type="InterPro" id="IPR027478">
    <property type="entry name" value="LdcA_N"/>
</dbReference>
<dbReference type="Gene3D" id="3.40.50.10740">
    <property type="entry name" value="Class I glutamine amidotransferase-like"/>
    <property type="match status" value="1"/>
</dbReference>
<dbReference type="InterPro" id="IPR027461">
    <property type="entry name" value="Carboxypeptidase_A_C_sf"/>
</dbReference>
<dbReference type="Pfam" id="PF02016">
    <property type="entry name" value="Peptidase_S66"/>
    <property type="match status" value="1"/>
</dbReference>
<dbReference type="SUPFAM" id="SSF141986">
    <property type="entry name" value="LD-carboxypeptidase A C-terminal domain-like"/>
    <property type="match status" value="1"/>
</dbReference>
<keyword evidence="2" id="KW-0121">Carboxypeptidase</keyword>
<organism evidence="9 10">
    <name type="scientific">Paenisporosarcina quisquiliarum</name>
    <dbReference type="NCBI Taxonomy" id="365346"/>
    <lineage>
        <taxon>Bacteria</taxon>
        <taxon>Bacillati</taxon>
        <taxon>Bacillota</taxon>
        <taxon>Bacilli</taxon>
        <taxon>Bacillales</taxon>
        <taxon>Caryophanaceae</taxon>
        <taxon>Paenisporosarcina</taxon>
    </lineage>
</organism>
<dbReference type="PANTHER" id="PTHR30237">
    <property type="entry name" value="MURAMOYLTETRAPEPTIDE CARBOXYPEPTIDASE"/>
    <property type="match status" value="1"/>
</dbReference>
<dbReference type="RefSeq" id="WP_269926808.1">
    <property type="nucleotide sequence ID" value="NZ_JAMKBJ010000009.1"/>
</dbReference>
<feature type="active site" description="Charge relay system" evidence="6">
    <location>
        <position position="278"/>
    </location>
</feature>
<dbReference type="AlphaFoldDB" id="A0A9X3LIK8"/>
<proteinExistence type="inferred from homology"/>
<evidence type="ECO:0000313" key="10">
    <source>
        <dbReference type="Proteomes" id="UP001152173"/>
    </source>
</evidence>
<dbReference type="Pfam" id="PF17676">
    <property type="entry name" value="Peptidase_S66C"/>
    <property type="match status" value="1"/>
</dbReference>
<evidence type="ECO:0000259" key="8">
    <source>
        <dbReference type="Pfam" id="PF17676"/>
    </source>
</evidence>
<evidence type="ECO:0000256" key="1">
    <source>
        <dbReference type="ARBA" id="ARBA00010233"/>
    </source>
</evidence>
<evidence type="ECO:0000259" key="7">
    <source>
        <dbReference type="Pfam" id="PF02016"/>
    </source>
</evidence>
<evidence type="ECO:0000256" key="2">
    <source>
        <dbReference type="ARBA" id="ARBA00022645"/>
    </source>
</evidence>
<dbReference type="CDD" id="cd07025">
    <property type="entry name" value="Peptidase_S66"/>
    <property type="match status" value="1"/>
</dbReference>
<dbReference type="Proteomes" id="UP001152173">
    <property type="component" value="Unassembled WGS sequence"/>
</dbReference>
<protein>
    <submittedName>
        <fullName evidence="9">LD-carboxypeptidase</fullName>
    </submittedName>
</protein>
<keyword evidence="10" id="KW-1185">Reference proteome</keyword>
<accession>A0A9X3LIK8</accession>
<dbReference type="GO" id="GO:0008236">
    <property type="term" value="F:serine-type peptidase activity"/>
    <property type="evidence" value="ECO:0007669"/>
    <property type="project" value="UniProtKB-KW"/>
</dbReference>
<feature type="active site" description="Charge relay system" evidence="6">
    <location>
        <position position="208"/>
    </location>
</feature>
<comment type="caution">
    <text evidence="9">The sequence shown here is derived from an EMBL/GenBank/DDBJ whole genome shotgun (WGS) entry which is preliminary data.</text>
</comment>
<gene>
    <name evidence="9" type="ORF">M9R32_11145</name>
</gene>
<feature type="active site" description="Nucleophile" evidence="6">
    <location>
        <position position="110"/>
    </location>
</feature>
<dbReference type="Gene3D" id="3.50.30.60">
    <property type="entry name" value="LD-carboxypeptidase A C-terminal domain-like"/>
    <property type="match status" value="1"/>
</dbReference>
<evidence type="ECO:0000256" key="5">
    <source>
        <dbReference type="ARBA" id="ARBA00022825"/>
    </source>
</evidence>
<evidence type="ECO:0000256" key="6">
    <source>
        <dbReference type="PIRSR" id="PIRSR028757-1"/>
    </source>
</evidence>